<evidence type="ECO:0000256" key="2">
    <source>
        <dbReference type="ARBA" id="ARBA00005156"/>
    </source>
</evidence>
<dbReference type="InterPro" id="IPR016435">
    <property type="entry name" value="DPH1/DPH2"/>
</dbReference>
<dbReference type="InterPro" id="IPR042265">
    <property type="entry name" value="DPH1/DPH2_3"/>
</dbReference>
<evidence type="ECO:0000256" key="8">
    <source>
        <dbReference type="RuleBase" id="RU364133"/>
    </source>
</evidence>
<dbReference type="GO" id="GO:0051536">
    <property type="term" value="F:iron-sulfur cluster binding"/>
    <property type="evidence" value="ECO:0007669"/>
    <property type="project" value="UniProtKB-KW"/>
</dbReference>
<gene>
    <name evidence="11" type="primary">LOC113398280</name>
</gene>
<evidence type="ECO:0000256" key="6">
    <source>
        <dbReference type="ARBA" id="ARBA00023004"/>
    </source>
</evidence>
<dbReference type="GO" id="GO:0046872">
    <property type="term" value="F:metal ion binding"/>
    <property type="evidence" value="ECO:0007669"/>
    <property type="project" value="UniProtKB-KW"/>
</dbReference>
<sequence length="459" mass="53015">MANFTTDAKICIERDLEITNKQHVYEDLITRFDILETCKWITDNNYAKVCLQFPDDLLNVSAAIYEEIKTRTNIDLYILGDTSYASCCVDSVAVMHVKGDAVIHYGHSCFTKSNIPVYIVLPKTELNFDVTEKLLLENFKLDEPIQLCLFYDAEYEHSKDKIAKFWFQEYPQSYLAFVQIEESDKRILGRIIKNKKDEDVSVEFLKDCICIHIGSRGQTLFNFTVSIPALKWYLLEPGNNRVDILEETVWFKRRRFLVEKCKDANVIGILVCKLAGDQTKDIISRMKKICKVNGKKSYIISVGKPNVAKLANFPEIDIYVMIACPENDLYNNRDFYKPIVYPFELEVALNSNRESFYNYHVTDYDELLPGKRHYCDISHVKEATDVSLITGNIRETKIQSVEEGSMDLAVKQNWALENIGQNLQERSWKGLEQKLGETEVKSAEEGRKGIPLQYSNEPE</sequence>
<protein>
    <recommendedName>
        <fullName evidence="4 8">2-(3-amino-3-carboxypropyl)histidine synthase subunit 2</fullName>
    </recommendedName>
</protein>
<dbReference type="UniPathway" id="UPA00559"/>
<evidence type="ECO:0000313" key="11">
    <source>
        <dbReference type="RefSeq" id="XP_026492728.2"/>
    </source>
</evidence>
<evidence type="ECO:0000256" key="4">
    <source>
        <dbReference type="ARBA" id="ARBA00021914"/>
    </source>
</evidence>
<evidence type="ECO:0000256" key="1">
    <source>
        <dbReference type="ARBA" id="ARBA00001966"/>
    </source>
</evidence>
<dbReference type="Proteomes" id="UP001652626">
    <property type="component" value="Chromosome 2"/>
</dbReference>
<comment type="cofactor">
    <cofactor evidence="1">
        <name>[4Fe-4S] cluster</name>
        <dbReference type="ChEBI" id="CHEBI:49883"/>
    </cofactor>
</comment>
<evidence type="ECO:0000256" key="5">
    <source>
        <dbReference type="ARBA" id="ARBA00022723"/>
    </source>
</evidence>
<organism evidence="10 11">
    <name type="scientific">Vanessa tameamea</name>
    <name type="common">Kamehameha butterfly</name>
    <dbReference type="NCBI Taxonomy" id="334116"/>
    <lineage>
        <taxon>Eukaryota</taxon>
        <taxon>Metazoa</taxon>
        <taxon>Ecdysozoa</taxon>
        <taxon>Arthropoda</taxon>
        <taxon>Hexapoda</taxon>
        <taxon>Insecta</taxon>
        <taxon>Pterygota</taxon>
        <taxon>Neoptera</taxon>
        <taxon>Endopterygota</taxon>
        <taxon>Lepidoptera</taxon>
        <taxon>Glossata</taxon>
        <taxon>Ditrysia</taxon>
        <taxon>Papilionoidea</taxon>
        <taxon>Nymphalidae</taxon>
        <taxon>Nymphalinae</taxon>
        <taxon>Vanessa</taxon>
    </lineage>
</organism>
<dbReference type="NCBIfam" id="TIGR00322">
    <property type="entry name" value="diphth2_R"/>
    <property type="match status" value="1"/>
</dbReference>
<dbReference type="SFLD" id="SFLDS00032">
    <property type="entry name" value="Radical_SAM_3-amino-3-carboxyp"/>
    <property type="match status" value="1"/>
</dbReference>
<dbReference type="GO" id="GO:0017183">
    <property type="term" value="P:protein histidyl modification to diphthamide"/>
    <property type="evidence" value="ECO:0007669"/>
    <property type="project" value="UniProtKB-UniPathway"/>
</dbReference>
<dbReference type="PANTHER" id="PTHR10762:SF2">
    <property type="entry name" value="2-(3-AMINO-3-CARBOXYPROPYL)HISTIDINE SYNTHASE SUBUNIT 2"/>
    <property type="match status" value="1"/>
</dbReference>
<keyword evidence="7 8" id="KW-0411">Iron-sulfur</keyword>
<dbReference type="AlphaFoldDB" id="A0A8B8I6K7"/>
<comment type="similarity">
    <text evidence="3 8">Belongs to the DPH1/DPH2 family. DPH2 subfamily.</text>
</comment>
<dbReference type="InterPro" id="IPR042263">
    <property type="entry name" value="DPH1/DPH2_1"/>
</dbReference>
<comment type="pathway">
    <text evidence="2 8">Protein modification; peptidyl-diphthamide biosynthesis.</text>
</comment>
<dbReference type="NCBIfam" id="TIGR00272">
    <property type="entry name" value="DPH2"/>
    <property type="match status" value="1"/>
</dbReference>
<evidence type="ECO:0000256" key="9">
    <source>
        <dbReference type="SAM" id="MobiDB-lite"/>
    </source>
</evidence>
<dbReference type="Gene3D" id="3.40.50.11860">
    <property type="entry name" value="Diphthamide synthesis DPH1/DPH2 domain 3"/>
    <property type="match status" value="1"/>
</dbReference>
<dbReference type="Gene3D" id="3.40.50.11840">
    <property type="entry name" value="Diphthamide synthesis DPH1/DPH2 domain 1"/>
    <property type="match status" value="1"/>
</dbReference>
<proteinExistence type="inferred from homology"/>
<dbReference type="RefSeq" id="XP_026492728.2">
    <property type="nucleotide sequence ID" value="XM_026636943.2"/>
</dbReference>
<dbReference type="GeneID" id="113398280"/>
<keyword evidence="6 8" id="KW-0408">Iron</keyword>
<dbReference type="OrthoDB" id="449241at2759"/>
<reference evidence="11" key="2">
    <citation type="submission" date="2025-08" db="UniProtKB">
        <authorList>
            <consortium name="RefSeq"/>
        </authorList>
    </citation>
    <scope>IDENTIFICATION</scope>
    <source>
        <tissue evidence="11">Whole body</tissue>
    </source>
</reference>
<feature type="compositionally biased region" description="Basic and acidic residues" evidence="9">
    <location>
        <begin position="436"/>
        <end position="448"/>
    </location>
</feature>
<dbReference type="Pfam" id="PF01866">
    <property type="entry name" value="Diphthamide_syn"/>
    <property type="match status" value="1"/>
</dbReference>
<keyword evidence="10" id="KW-1185">Reference proteome</keyword>
<feature type="region of interest" description="Disordered" evidence="9">
    <location>
        <begin position="436"/>
        <end position="459"/>
    </location>
</feature>
<name>A0A8B8I6K7_VANTA</name>
<accession>A0A8B8I6K7</accession>
<dbReference type="PANTHER" id="PTHR10762">
    <property type="entry name" value="DIPHTHAMIDE BIOSYNTHESIS PROTEIN"/>
    <property type="match status" value="1"/>
</dbReference>
<dbReference type="OMA" id="QIWNENH"/>
<dbReference type="SFLD" id="SFLDG01121">
    <property type="entry name" value="Diphthamide_biosynthesis"/>
    <property type="match status" value="1"/>
</dbReference>
<evidence type="ECO:0000256" key="7">
    <source>
        <dbReference type="ARBA" id="ARBA00023014"/>
    </source>
</evidence>
<reference evidence="10" key="1">
    <citation type="submission" date="2025-05" db="UniProtKB">
        <authorList>
            <consortium name="RefSeq"/>
        </authorList>
    </citation>
    <scope>NUCLEOTIDE SEQUENCE [LARGE SCALE GENOMIC DNA]</scope>
</reference>
<dbReference type="InterPro" id="IPR010014">
    <property type="entry name" value="DHP2"/>
</dbReference>
<dbReference type="GO" id="GO:0090560">
    <property type="term" value="F:2-(3-amino-3-carboxypropyl)histidine synthase activity"/>
    <property type="evidence" value="ECO:0007669"/>
    <property type="project" value="InterPro"/>
</dbReference>
<evidence type="ECO:0000256" key="3">
    <source>
        <dbReference type="ARBA" id="ARBA00006179"/>
    </source>
</evidence>
<keyword evidence="5 8" id="KW-0479">Metal-binding</keyword>
<evidence type="ECO:0000313" key="10">
    <source>
        <dbReference type="Proteomes" id="UP001652626"/>
    </source>
</evidence>
<comment type="function">
    <text evidence="8">Required for the first step of diphthamide biosynthesis, a post-translational modification of histidine which occurs in elongation factor 2. DPH1 and DPH2 transfer a 3-amino-3-carboxypropyl (ACP) group from S-adenosyl-L-methionine (SAM) to a histidine residue, the reaction is assisted by a reduction system comprising DPH3 and a NADH-dependent reductase. Facilitates the reduction of the catalytic iron-sulfur cluster found in the DPH1 subunit.</text>
</comment>